<keyword evidence="1" id="KW-0472">Membrane</keyword>
<dbReference type="AlphaFoldDB" id="A0A2W0HAF7"/>
<feature type="transmembrane region" description="Helical" evidence="1">
    <location>
        <begin position="33"/>
        <end position="54"/>
    </location>
</feature>
<organism evidence="2 3">
    <name type="scientific">Alteribacter lacisalsi</name>
    <dbReference type="NCBI Taxonomy" id="2045244"/>
    <lineage>
        <taxon>Bacteria</taxon>
        <taxon>Bacillati</taxon>
        <taxon>Bacillota</taxon>
        <taxon>Bacilli</taxon>
        <taxon>Bacillales</taxon>
        <taxon>Bacillaceae</taxon>
        <taxon>Alteribacter</taxon>
    </lineage>
</organism>
<dbReference type="EMBL" id="PDOF01000001">
    <property type="protein sequence ID" value="PYZ98843.1"/>
    <property type="molecule type" value="Genomic_DNA"/>
</dbReference>
<dbReference type="InterPro" id="IPR018672">
    <property type="entry name" value="DUF2140"/>
</dbReference>
<dbReference type="Proteomes" id="UP000248066">
    <property type="component" value="Unassembled WGS sequence"/>
</dbReference>
<evidence type="ECO:0000313" key="2">
    <source>
        <dbReference type="EMBL" id="PYZ98843.1"/>
    </source>
</evidence>
<dbReference type="Pfam" id="PF09911">
    <property type="entry name" value="DUF2140"/>
    <property type="match status" value="1"/>
</dbReference>
<accession>A0A2W0HAF7</accession>
<sequence>MKEGGEESPFYVIPLMRRGAETTMFKIRNKWKAAFFSLFFIVTLFGLIIMFLFYRLFATGGYEEWETVERGDWEGTYPSFTVEASRDSLNQLIQQELDEEDPDRDYDLYIGEQFVHFDASFRIFGQQVPIELNLEPEVTEEGNIVLHEDSFNIGGISLPSTQVFGLIDSMADLPEWVKINPAESYFYLHLHEGIADGVLAEAEEVNLGENRIRFTIFITEREKNEAS</sequence>
<comment type="caution">
    <text evidence="2">The sequence shown here is derived from an EMBL/GenBank/DDBJ whole genome shotgun (WGS) entry which is preliminary data.</text>
</comment>
<keyword evidence="1" id="KW-0812">Transmembrane</keyword>
<name>A0A2W0HAF7_9BACI</name>
<keyword evidence="3" id="KW-1185">Reference proteome</keyword>
<keyword evidence="1" id="KW-1133">Transmembrane helix</keyword>
<reference evidence="2 3" key="1">
    <citation type="submission" date="2017-10" db="EMBL/GenBank/DDBJ databases">
        <title>Bacillus sp. nov., a halophilic bacterium isolated from a Yangshapao Lake.</title>
        <authorList>
            <person name="Wang H."/>
        </authorList>
    </citation>
    <scope>NUCLEOTIDE SEQUENCE [LARGE SCALE GENOMIC DNA]</scope>
    <source>
        <strain evidence="2 3">YSP-3</strain>
    </source>
</reference>
<evidence type="ECO:0000256" key="1">
    <source>
        <dbReference type="SAM" id="Phobius"/>
    </source>
</evidence>
<evidence type="ECO:0008006" key="4">
    <source>
        <dbReference type="Google" id="ProtNLM"/>
    </source>
</evidence>
<proteinExistence type="predicted"/>
<evidence type="ECO:0000313" key="3">
    <source>
        <dbReference type="Proteomes" id="UP000248066"/>
    </source>
</evidence>
<protein>
    <recommendedName>
        <fullName evidence="4">DUF2140 family protein</fullName>
    </recommendedName>
</protein>
<gene>
    <name evidence="2" type="ORF">CR205_09810</name>
</gene>